<name>A0A7S4QQ97_9DINO</name>
<dbReference type="PANTHER" id="PTHR15380:SF2">
    <property type="entry name" value="CEROID-LIPOFUSCINOSIS NEURONAL PROTEIN 5"/>
    <property type="match status" value="1"/>
</dbReference>
<comment type="similarity">
    <text evidence="1">Belongs to the CLN5 family.</text>
</comment>
<dbReference type="GO" id="GO:0005765">
    <property type="term" value="C:lysosomal membrane"/>
    <property type="evidence" value="ECO:0007669"/>
    <property type="project" value="TreeGrafter"/>
</dbReference>
<keyword evidence="2" id="KW-0325">Glycoprotein</keyword>
<feature type="chain" id="PRO_5031125428" description="Phospholipase B-like" evidence="3">
    <location>
        <begin position="35"/>
        <end position="391"/>
    </location>
</feature>
<dbReference type="PANTHER" id="PTHR15380">
    <property type="entry name" value="CEROID-LIPOFUSCINOSIS, NEURONAL 5"/>
    <property type="match status" value="1"/>
</dbReference>
<dbReference type="InterPro" id="IPR026138">
    <property type="entry name" value="CLN5"/>
</dbReference>
<evidence type="ECO:0000313" key="4">
    <source>
        <dbReference type="EMBL" id="CAE4589854.1"/>
    </source>
</evidence>
<reference evidence="4" key="1">
    <citation type="submission" date="2021-01" db="EMBL/GenBank/DDBJ databases">
        <authorList>
            <person name="Corre E."/>
            <person name="Pelletier E."/>
            <person name="Niang G."/>
            <person name="Scheremetjew M."/>
            <person name="Finn R."/>
            <person name="Kale V."/>
            <person name="Holt S."/>
            <person name="Cochrane G."/>
            <person name="Meng A."/>
            <person name="Brown T."/>
            <person name="Cohen L."/>
        </authorList>
    </citation>
    <scope>NUCLEOTIDE SEQUENCE</scope>
    <source>
        <strain evidence="4">CCMP3105</strain>
    </source>
</reference>
<dbReference type="GO" id="GO:0016798">
    <property type="term" value="F:hydrolase activity, acting on glycosyl bonds"/>
    <property type="evidence" value="ECO:0007669"/>
    <property type="project" value="TreeGrafter"/>
</dbReference>
<evidence type="ECO:0000256" key="1">
    <source>
        <dbReference type="ARBA" id="ARBA00007028"/>
    </source>
</evidence>
<evidence type="ECO:0000256" key="3">
    <source>
        <dbReference type="SAM" id="SignalP"/>
    </source>
</evidence>
<protein>
    <recommendedName>
        <fullName evidence="5">Phospholipase B-like</fullName>
    </recommendedName>
</protein>
<dbReference type="GO" id="GO:0007040">
    <property type="term" value="P:lysosome organization"/>
    <property type="evidence" value="ECO:0007669"/>
    <property type="project" value="TreeGrafter"/>
</dbReference>
<evidence type="ECO:0000256" key="2">
    <source>
        <dbReference type="ARBA" id="ARBA00023180"/>
    </source>
</evidence>
<dbReference type="AlphaFoldDB" id="A0A7S4QQ97"/>
<organism evidence="4">
    <name type="scientific">Alexandrium monilatum</name>
    <dbReference type="NCBI Taxonomy" id="311494"/>
    <lineage>
        <taxon>Eukaryota</taxon>
        <taxon>Sar</taxon>
        <taxon>Alveolata</taxon>
        <taxon>Dinophyceae</taxon>
        <taxon>Gonyaulacales</taxon>
        <taxon>Pyrocystaceae</taxon>
        <taxon>Alexandrium</taxon>
    </lineage>
</organism>
<keyword evidence="3" id="KW-0732">Signal</keyword>
<sequence>MEQRRPSPWPWRAPPGRAAAALALAAATALPSAASEASDSSPSVQPMHPSAAKAIVADWKDSDLVEVHYGELLLAQWVLEHSPWNAYHSGLGFVNNRTQQKVLFDYTPVNTSSVMNMVLPEVRTQSWWRAMILGEAVFHYHDEAKTQFYQTWPPLYTSMVRVGFLNGSNFHYFVDWVVGEFAPKHSAFQPIEVSKAVNSSGVVTAVRSRMCHDFVTDALWVLYRGGAVFQVKDVIFRDHIIMYAKAMDTSAEKVSSRRAIRRRLRYLRLLHLYVEEIKEQFTAARNALIAGWRLGLQTYLHDQYEDYHVELVPPFLNYCYLPLAIPPEVHNPLGSMKLCALGMEANITNTSAPWPWGPLLAAEEALDRSEVLPSLALIVLTVLLVQGQRST</sequence>
<feature type="signal peptide" evidence="3">
    <location>
        <begin position="1"/>
        <end position="34"/>
    </location>
</feature>
<evidence type="ECO:0008006" key="5">
    <source>
        <dbReference type="Google" id="ProtNLM"/>
    </source>
</evidence>
<accession>A0A7S4QQ97</accession>
<gene>
    <name evidence="4" type="ORF">AMON00008_LOCUS23651</name>
</gene>
<dbReference type="EMBL" id="HBNR01034478">
    <property type="protein sequence ID" value="CAE4589854.1"/>
    <property type="molecule type" value="Transcribed_RNA"/>
</dbReference>
<proteinExistence type="inferred from homology"/>